<feature type="modified residue" description="4-aspartylphosphate" evidence="7">
    <location>
        <position position="1186"/>
    </location>
</feature>
<dbReference type="InterPro" id="IPR011047">
    <property type="entry name" value="Quinoprotein_ADH-like_sf"/>
</dbReference>
<dbReference type="SUPFAM" id="SSF52172">
    <property type="entry name" value="CheY-like"/>
    <property type="match status" value="1"/>
</dbReference>
<evidence type="ECO:0000259" key="9">
    <source>
        <dbReference type="PROSITE" id="PS01124"/>
    </source>
</evidence>
<dbReference type="SMART" id="SM00387">
    <property type="entry name" value="HATPase_c"/>
    <property type="match status" value="1"/>
</dbReference>
<dbReference type="CDD" id="cd17574">
    <property type="entry name" value="REC_OmpR"/>
    <property type="match status" value="1"/>
</dbReference>
<dbReference type="PRINTS" id="PR00032">
    <property type="entry name" value="HTHARAC"/>
</dbReference>
<dbReference type="InterPro" id="IPR018060">
    <property type="entry name" value="HTH_AraC"/>
</dbReference>
<dbReference type="InterPro" id="IPR036890">
    <property type="entry name" value="HATPase_C_sf"/>
</dbReference>
<keyword evidence="3 7" id="KW-0597">Phosphoprotein</keyword>
<evidence type="ECO:0000256" key="3">
    <source>
        <dbReference type="ARBA" id="ARBA00022553"/>
    </source>
</evidence>
<evidence type="ECO:0000256" key="7">
    <source>
        <dbReference type="PROSITE-ProRule" id="PRU00169"/>
    </source>
</evidence>
<dbReference type="Pfam" id="PF00512">
    <property type="entry name" value="HisKA"/>
    <property type="match status" value="1"/>
</dbReference>
<dbReference type="PROSITE" id="PS50109">
    <property type="entry name" value="HIS_KIN"/>
    <property type="match status" value="1"/>
</dbReference>
<dbReference type="InterPro" id="IPR003661">
    <property type="entry name" value="HisK_dim/P_dom"/>
</dbReference>
<keyword evidence="8" id="KW-0472">Membrane</keyword>
<keyword evidence="5" id="KW-0238">DNA-binding</keyword>
<dbReference type="Gene3D" id="1.10.287.130">
    <property type="match status" value="1"/>
</dbReference>
<reference evidence="12 13" key="1">
    <citation type="submission" date="2019-11" db="EMBL/GenBank/DDBJ databases">
        <authorList>
            <person name="Cheng Q."/>
            <person name="Yang Z."/>
        </authorList>
    </citation>
    <scope>NUCLEOTIDE SEQUENCE [LARGE SCALE GENOMIC DNA]</scope>
    <source>
        <strain evidence="12 13">HX-22-1</strain>
    </source>
</reference>
<dbReference type="InterPro" id="IPR011006">
    <property type="entry name" value="CheY-like_superfamily"/>
</dbReference>
<dbReference type="Pfam" id="PF02518">
    <property type="entry name" value="HATPase_c"/>
    <property type="match status" value="1"/>
</dbReference>
<evidence type="ECO:0000256" key="8">
    <source>
        <dbReference type="SAM" id="Phobius"/>
    </source>
</evidence>
<feature type="domain" description="Response regulatory" evidence="11">
    <location>
        <begin position="1138"/>
        <end position="1253"/>
    </location>
</feature>
<dbReference type="SUPFAM" id="SSF47384">
    <property type="entry name" value="Homodimeric domain of signal transducing histidine kinase"/>
    <property type="match status" value="1"/>
</dbReference>
<dbReference type="Pfam" id="PF07495">
    <property type="entry name" value="Y_Y_Y"/>
    <property type="match status" value="1"/>
</dbReference>
<comment type="caution">
    <text evidence="12">The sequence shown here is derived from an EMBL/GenBank/DDBJ whole genome shotgun (WGS) entry which is preliminary data.</text>
</comment>
<evidence type="ECO:0000259" key="10">
    <source>
        <dbReference type="PROSITE" id="PS50109"/>
    </source>
</evidence>
<dbReference type="InterPro" id="IPR013783">
    <property type="entry name" value="Ig-like_fold"/>
</dbReference>
<dbReference type="CDD" id="cd00082">
    <property type="entry name" value="HisKA"/>
    <property type="match status" value="1"/>
</dbReference>
<dbReference type="SUPFAM" id="SSF50998">
    <property type="entry name" value="Quinoprotein alcohol dehydrogenase-like"/>
    <property type="match status" value="1"/>
</dbReference>
<dbReference type="Pfam" id="PF12833">
    <property type="entry name" value="HTH_18"/>
    <property type="match status" value="1"/>
</dbReference>
<dbReference type="GO" id="GO:0000155">
    <property type="term" value="F:phosphorelay sensor kinase activity"/>
    <property type="evidence" value="ECO:0007669"/>
    <property type="project" value="InterPro"/>
</dbReference>
<keyword evidence="6" id="KW-0804">Transcription</keyword>
<keyword evidence="13" id="KW-1185">Reference proteome</keyword>
<gene>
    <name evidence="12" type="ORF">GJJ64_14920</name>
</gene>
<name>A0A7K0FR70_9SPHI</name>
<evidence type="ECO:0000256" key="6">
    <source>
        <dbReference type="ARBA" id="ARBA00023163"/>
    </source>
</evidence>
<dbReference type="PROSITE" id="PS01124">
    <property type="entry name" value="HTH_ARAC_FAMILY_2"/>
    <property type="match status" value="1"/>
</dbReference>
<proteinExistence type="predicted"/>
<dbReference type="EMBL" id="WKJI01000004">
    <property type="protein sequence ID" value="MRX48484.1"/>
    <property type="molecule type" value="Genomic_DNA"/>
</dbReference>
<accession>A0A7K0FR70</accession>
<dbReference type="SUPFAM" id="SSF46689">
    <property type="entry name" value="Homeodomain-like"/>
    <property type="match status" value="1"/>
</dbReference>
<feature type="domain" description="Histidine kinase" evidence="10">
    <location>
        <begin position="864"/>
        <end position="1082"/>
    </location>
</feature>
<dbReference type="EC" id="2.7.13.3" evidence="2"/>
<feature type="transmembrane region" description="Helical" evidence="8">
    <location>
        <begin position="21"/>
        <end position="41"/>
    </location>
</feature>
<evidence type="ECO:0000256" key="2">
    <source>
        <dbReference type="ARBA" id="ARBA00012438"/>
    </source>
</evidence>
<dbReference type="Gene3D" id="1.10.10.60">
    <property type="entry name" value="Homeodomain-like"/>
    <property type="match status" value="1"/>
</dbReference>
<evidence type="ECO:0000256" key="4">
    <source>
        <dbReference type="ARBA" id="ARBA00023015"/>
    </source>
</evidence>
<dbReference type="InterPro" id="IPR036097">
    <property type="entry name" value="HisK_dim/P_sf"/>
</dbReference>
<evidence type="ECO:0000256" key="1">
    <source>
        <dbReference type="ARBA" id="ARBA00000085"/>
    </source>
</evidence>
<dbReference type="InterPro" id="IPR020449">
    <property type="entry name" value="Tscrpt_reg_AraC-type_HTH"/>
</dbReference>
<evidence type="ECO:0000259" key="11">
    <source>
        <dbReference type="PROSITE" id="PS50110"/>
    </source>
</evidence>
<dbReference type="Gene3D" id="2.60.40.10">
    <property type="entry name" value="Immunoglobulins"/>
    <property type="match status" value="1"/>
</dbReference>
<keyword evidence="8" id="KW-1133">Transmembrane helix</keyword>
<dbReference type="PANTHER" id="PTHR43547:SF2">
    <property type="entry name" value="HYBRID SIGNAL TRANSDUCTION HISTIDINE KINASE C"/>
    <property type="match status" value="1"/>
</dbReference>
<dbReference type="PANTHER" id="PTHR43547">
    <property type="entry name" value="TWO-COMPONENT HISTIDINE KINASE"/>
    <property type="match status" value="1"/>
</dbReference>
<feature type="domain" description="HTH araC/xylS-type" evidence="9">
    <location>
        <begin position="1286"/>
        <end position="1385"/>
    </location>
</feature>
<dbReference type="Gene3D" id="3.30.565.10">
    <property type="entry name" value="Histidine kinase-like ATPase, C-terminal domain"/>
    <property type="match status" value="1"/>
</dbReference>
<dbReference type="InterPro" id="IPR003594">
    <property type="entry name" value="HATPase_dom"/>
</dbReference>
<dbReference type="GO" id="GO:0003700">
    <property type="term" value="F:DNA-binding transcription factor activity"/>
    <property type="evidence" value="ECO:0007669"/>
    <property type="project" value="InterPro"/>
</dbReference>
<dbReference type="InterPro" id="IPR011123">
    <property type="entry name" value="Y_Y_Y"/>
</dbReference>
<evidence type="ECO:0000313" key="13">
    <source>
        <dbReference type="Proteomes" id="UP000462931"/>
    </source>
</evidence>
<dbReference type="SMART" id="SM00342">
    <property type="entry name" value="HTH_ARAC"/>
    <property type="match status" value="1"/>
</dbReference>
<evidence type="ECO:0000313" key="12">
    <source>
        <dbReference type="EMBL" id="MRX48484.1"/>
    </source>
</evidence>
<comment type="catalytic activity">
    <reaction evidence="1">
        <text>ATP + protein L-histidine = ADP + protein N-phospho-L-histidine.</text>
        <dbReference type="EC" id="2.7.13.3"/>
    </reaction>
</comment>
<organism evidence="12 13">
    <name type="scientific">Pedobacter puniceum</name>
    <dbReference type="NCBI Taxonomy" id="2666136"/>
    <lineage>
        <taxon>Bacteria</taxon>
        <taxon>Pseudomonadati</taxon>
        <taxon>Bacteroidota</taxon>
        <taxon>Sphingobacteriia</taxon>
        <taxon>Sphingobacteriales</taxon>
        <taxon>Sphingobacteriaceae</taxon>
        <taxon>Pedobacter</taxon>
    </lineage>
</organism>
<dbReference type="RefSeq" id="WP_154288555.1">
    <property type="nucleotide sequence ID" value="NZ_WKJI01000004.1"/>
</dbReference>
<dbReference type="Pfam" id="PF00072">
    <property type="entry name" value="Response_reg"/>
    <property type="match status" value="1"/>
</dbReference>
<dbReference type="InterPro" id="IPR009057">
    <property type="entry name" value="Homeodomain-like_sf"/>
</dbReference>
<dbReference type="Pfam" id="PF07494">
    <property type="entry name" value="Reg_prop"/>
    <property type="match status" value="3"/>
</dbReference>
<feature type="transmembrane region" description="Helical" evidence="8">
    <location>
        <begin position="805"/>
        <end position="828"/>
    </location>
</feature>
<dbReference type="Gene3D" id="2.130.10.10">
    <property type="entry name" value="YVTN repeat-like/Quinoprotein amine dehydrogenase"/>
    <property type="match status" value="2"/>
</dbReference>
<protein>
    <recommendedName>
        <fullName evidence="2">histidine kinase</fullName>
        <ecNumber evidence="2">2.7.13.3</ecNumber>
    </recommendedName>
</protein>
<dbReference type="InterPro" id="IPR011110">
    <property type="entry name" value="Reg_prop"/>
</dbReference>
<dbReference type="SMART" id="SM00388">
    <property type="entry name" value="HisKA"/>
    <property type="match status" value="1"/>
</dbReference>
<dbReference type="GO" id="GO:0043565">
    <property type="term" value="F:sequence-specific DNA binding"/>
    <property type="evidence" value="ECO:0007669"/>
    <property type="project" value="InterPro"/>
</dbReference>
<dbReference type="Proteomes" id="UP000462931">
    <property type="component" value="Unassembled WGS sequence"/>
</dbReference>
<dbReference type="PROSITE" id="PS50110">
    <property type="entry name" value="RESPONSE_REGULATORY"/>
    <property type="match status" value="1"/>
</dbReference>
<sequence length="1391" mass="159325">MNQMKSLTTKRYSFLLHYPKILFYTGLMFLLVLSTFSNAQIHYYSQRLDNSTGLSNSCLNVIYEDSDNLIWLGTWDGLNVFDGSSFHVFNYSQGNPIKSIGSNVIYEIKEDKEKNIWIATIEGVSKYSKTTGNYKHYFYNRNSKNKVIDKGFIIDIDADGVIYGTAKSEQKLNVYNEEEDVFKPLNLKGLQPGIINKIIIDKQNRLWIHQANGNLQAFQKTKSGFVKIHLNLGQEISDIYYTNNQLFYTSNDKKLYQGKGLNFKQVASLPFAVRAMAYYKGNYFLAWSSKGLGEYSKDFKTLTTVNKEIPAIANMRVTSLQIGNQGMLWVGTDGSGVLKLSEEENHFGSVKQLPGGNSINIPIRAFNEVNDELWIGTKGNGIITIKNLGKENASYNMIRSFYSVSDLLDNCVYAIEKAANDYVYVGSDALGITIYDLKDKKWYKWNEVKGHDRYPLFNSIHSILIDRDSSVWLGLETYGLIHLKIKKSASGSPEITYLKRYPYTGDNLGPGNNVIYTLENGSKNQLLVGCRYGGLSVFDKKTKKFKTLKAFSYEGSLSNNDVLSVYKDKSNTIWIGTSYGLNYITEQDLSTEKPIFKKITTENGLPNNTIHTITQDNEGFIWASTNKGLVKINPKSLQIVRFKATDGLQSDEFSDNAVYKNKQGYLFFGGIYGFNYFLPEKIKSNSYLPNLLLTEVQMAGKLEKQSGFHVLNYKVNEATPKYTLEPGDDFFELKLKAIDYVGAEKCQYAYFLEGNDKVWHYLGEDNRISYSNITPGNYTLKVKWSNGSGVWTNEIAAFDIHIKQYFWLTWPAFLVYFLIILGAGLAFYRYRKNKVMMQYKLSMEHMLREKDEEIHQEQLNFFTNIAHELQTPLTLILGALERYLIKTKTDLKSKNDYFLSIVNQQASRLNYLVYQLLEFRKAESGHLKNHYSYLNVSKLLSNITELFSQLNDQNKFDFSVKIEGNIELWIDKDKLEKIIFNLLSNAFKHTLPGKQITFSVKQLKDDNQLEIIVANSGNNLSEEELNSLFDRFFVVDDTQQSKISSGIGLAFTRELVSLLKGSIHVASENDWISFKVLLPLYYIPTEQEKLEDNIEKLEVPSYLLTSMAIEQEKGEEKVITENNKQAVLTALDKQEKKSILIIEDEPSIRFLLKDILKDTYNIYEASNGKKALEIVRKVIPNLIVSDVMMPDMSGLEVCNIIKNTPETCHIPFVILSARGTMEHKTEGYEAGADAYIPKPFQTEHLLVRIRKLLEYQQRLHDLFNKEQSPIKIPDVGMKDGDKEFLEQIITLIEVHLDDENLDAVMLEEKLGMSKANFYRKLKALSNMTPGELIKNIRLQHAATLLENSDFSVSEIFYKTGFSNQSHFYREFKKKYNCSPAEYRAGYRLPSS</sequence>
<evidence type="ECO:0000256" key="5">
    <source>
        <dbReference type="ARBA" id="ARBA00023125"/>
    </source>
</evidence>
<dbReference type="InterPro" id="IPR015943">
    <property type="entry name" value="WD40/YVTN_repeat-like_dom_sf"/>
</dbReference>
<keyword evidence="8" id="KW-0812">Transmembrane</keyword>
<dbReference type="InterPro" id="IPR001789">
    <property type="entry name" value="Sig_transdc_resp-reg_receiver"/>
</dbReference>
<dbReference type="Gene3D" id="3.40.50.2300">
    <property type="match status" value="1"/>
</dbReference>
<dbReference type="InterPro" id="IPR005467">
    <property type="entry name" value="His_kinase_dom"/>
</dbReference>
<dbReference type="SUPFAM" id="SSF55874">
    <property type="entry name" value="ATPase domain of HSP90 chaperone/DNA topoisomerase II/histidine kinase"/>
    <property type="match status" value="1"/>
</dbReference>
<dbReference type="SMART" id="SM00448">
    <property type="entry name" value="REC"/>
    <property type="match status" value="1"/>
</dbReference>
<keyword evidence="4" id="KW-0805">Transcription regulation</keyword>